<dbReference type="GO" id="GO:0005737">
    <property type="term" value="C:cytoplasm"/>
    <property type="evidence" value="ECO:0007669"/>
    <property type="project" value="TreeGrafter"/>
</dbReference>
<evidence type="ECO:0000313" key="3">
    <source>
        <dbReference type="Ensembl" id="ENSCSEP00000031561.1"/>
    </source>
</evidence>
<keyword evidence="1" id="KW-0863">Zinc-finger</keyword>
<keyword evidence="1" id="KW-0479">Metal-binding</keyword>
<dbReference type="SMART" id="SM00105">
    <property type="entry name" value="ArfGap"/>
    <property type="match status" value="1"/>
</dbReference>
<protein>
    <recommendedName>
        <fullName evidence="2">Arf-GAP domain-containing protein</fullName>
    </recommendedName>
</protein>
<dbReference type="InterPro" id="IPR001164">
    <property type="entry name" value="ArfGAP_dom"/>
</dbReference>
<keyword evidence="4" id="KW-1185">Reference proteome</keyword>
<evidence type="ECO:0000313" key="4">
    <source>
        <dbReference type="Proteomes" id="UP000265120"/>
    </source>
</evidence>
<dbReference type="Gene3D" id="1.10.220.150">
    <property type="entry name" value="Arf GTPase activating protein"/>
    <property type="match status" value="1"/>
</dbReference>
<evidence type="ECO:0000259" key="2">
    <source>
        <dbReference type="PROSITE" id="PS50115"/>
    </source>
</evidence>
<organism evidence="3 4">
    <name type="scientific">Cynoglossus semilaevis</name>
    <name type="common">Tongue sole</name>
    <dbReference type="NCBI Taxonomy" id="244447"/>
    <lineage>
        <taxon>Eukaryota</taxon>
        <taxon>Metazoa</taxon>
        <taxon>Chordata</taxon>
        <taxon>Craniata</taxon>
        <taxon>Vertebrata</taxon>
        <taxon>Euteleostomi</taxon>
        <taxon>Actinopterygii</taxon>
        <taxon>Neopterygii</taxon>
        <taxon>Teleostei</taxon>
        <taxon>Neoteleostei</taxon>
        <taxon>Acanthomorphata</taxon>
        <taxon>Carangaria</taxon>
        <taxon>Pleuronectiformes</taxon>
        <taxon>Pleuronectoidei</taxon>
        <taxon>Cynoglossidae</taxon>
        <taxon>Cynoglossinae</taxon>
        <taxon>Cynoglossus</taxon>
    </lineage>
</organism>
<accession>A0A3P8X1J2</accession>
<dbReference type="GeneTree" id="ENSGT00940000155698"/>
<dbReference type="InParanoid" id="A0A3P8X1J2"/>
<dbReference type="SUPFAM" id="SSF57863">
    <property type="entry name" value="ArfGap/RecO-like zinc finger"/>
    <property type="match status" value="1"/>
</dbReference>
<feature type="domain" description="Arf-GAP" evidence="2">
    <location>
        <begin position="39"/>
        <end position="111"/>
    </location>
</feature>
<dbReference type="PANTHER" id="PTHR46021:SF5">
    <property type="entry name" value="ARF-GAP WITH DUAL PH DOMAIN-CONTAINING PROTEIN 1"/>
    <property type="match status" value="1"/>
</dbReference>
<dbReference type="PROSITE" id="PS50115">
    <property type="entry name" value="ARFGAP"/>
    <property type="match status" value="1"/>
</dbReference>
<reference evidence="3 4" key="1">
    <citation type="journal article" date="2014" name="Nat. Genet.">
        <title>Whole-genome sequence of a flatfish provides insights into ZW sex chromosome evolution and adaptation to a benthic lifestyle.</title>
        <authorList>
            <person name="Chen S."/>
            <person name="Zhang G."/>
            <person name="Shao C."/>
            <person name="Huang Q."/>
            <person name="Liu G."/>
            <person name="Zhang P."/>
            <person name="Song W."/>
            <person name="An N."/>
            <person name="Chalopin D."/>
            <person name="Volff J.N."/>
            <person name="Hong Y."/>
            <person name="Li Q."/>
            <person name="Sha Z."/>
            <person name="Zhou H."/>
            <person name="Xie M."/>
            <person name="Yu Q."/>
            <person name="Liu Y."/>
            <person name="Xiang H."/>
            <person name="Wang N."/>
            <person name="Wu K."/>
            <person name="Yang C."/>
            <person name="Zhou Q."/>
            <person name="Liao X."/>
            <person name="Yang L."/>
            <person name="Hu Q."/>
            <person name="Zhang J."/>
            <person name="Meng L."/>
            <person name="Jin L."/>
            <person name="Tian Y."/>
            <person name="Lian J."/>
            <person name="Yang J."/>
            <person name="Miao G."/>
            <person name="Liu S."/>
            <person name="Liang Z."/>
            <person name="Yan F."/>
            <person name="Li Y."/>
            <person name="Sun B."/>
            <person name="Zhang H."/>
            <person name="Zhang J."/>
            <person name="Zhu Y."/>
            <person name="Du M."/>
            <person name="Zhao Y."/>
            <person name="Schartl M."/>
            <person name="Tang Q."/>
            <person name="Wang J."/>
        </authorList>
    </citation>
    <scope>NUCLEOTIDE SEQUENCE</scope>
</reference>
<dbReference type="GO" id="GO:0005096">
    <property type="term" value="F:GTPase activator activity"/>
    <property type="evidence" value="ECO:0007669"/>
    <property type="project" value="InterPro"/>
</dbReference>
<dbReference type="STRING" id="244447.ENSCSEP00000031561"/>
<dbReference type="PANTHER" id="PTHR46021">
    <property type="entry name" value="ARF-GAP WITH DUAL PH DOMAIN-CONTAINING PROTEIN 1-LIKE PROTEIN"/>
    <property type="match status" value="1"/>
</dbReference>
<dbReference type="InterPro" id="IPR052589">
    <property type="entry name" value="Arf-GAP_dual-PH_domain"/>
</dbReference>
<dbReference type="GO" id="GO:0005547">
    <property type="term" value="F:phosphatidylinositol-3,4,5-trisphosphate binding"/>
    <property type="evidence" value="ECO:0007669"/>
    <property type="project" value="TreeGrafter"/>
</dbReference>
<dbReference type="OMA" id="CYLGAIC"/>
<dbReference type="GO" id="GO:0005886">
    <property type="term" value="C:plasma membrane"/>
    <property type="evidence" value="ECO:0007669"/>
    <property type="project" value="TreeGrafter"/>
</dbReference>
<dbReference type="GO" id="GO:0008270">
    <property type="term" value="F:zinc ion binding"/>
    <property type="evidence" value="ECO:0007669"/>
    <property type="project" value="UniProtKB-KW"/>
</dbReference>
<proteinExistence type="predicted"/>
<reference evidence="3" key="2">
    <citation type="submission" date="2025-08" db="UniProtKB">
        <authorList>
            <consortium name="Ensembl"/>
        </authorList>
    </citation>
    <scope>IDENTIFICATION</scope>
</reference>
<name>A0A3P8X1J2_CYNSE</name>
<sequence length="111" mass="12701">MRRRHLQVVLSCYLGAICLCWLSRLQSGSQLQKFQKRLPDWASLTLGVFVCQACSLLHRSIPHISRVKSVQDTWDASDVEIMAAMGNDAARAKYEQKVPAFYYRPTHTDCK</sequence>
<dbReference type="PRINTS" id="PR00405">
    <property type="entry name" value="REVINTRACTNG"/>
</dbReference>
<keyword evidence="1" id="KW-0862">Zinc</keyword>
<dbReference type="AlphaFoldDB" id="A0A3P8X1J2"/>
<dbReference type="Ensembl" id="ENSCSET00000031971.1">
    <property type="protein sequence ID" value="ENSCSEP00000031561.1"/>
    <property type="gene ID" value="ENSCSEG00000020216.1"/>
</dbReference>
<dbReference type="InterPro" id="IPR037278">
    <property type="entry name" value="ARFGAP/RecO"/>
</dbReference>
<dbReference type="Proteomes" id="UP000265120">
    <property type="component" value="Chromosome 8"/>
</dbReference>
<reference evidence="3" key="3">
    <citation type="submission" date="2025-09" db="UniProtKB">
        <authorList>
            <consortium name="Ensembl"/>
        </authorList>
    </citation>
    <scope>IDENTIFICATION</scope>
</reference>
<evidence type="ECO:0000256" key="1">
    <source>
        <dbReference type="PROSITE-ProRule" id="PRU00288"/>
    </source>
</evidence>
<dbReference type="Pfam" id="PF01412">
    <property type="entry name" value="ArfGap"/>
    <property type="match status" value="1"/>
</dbReference>
<dbReference type="InterPro" id="IPR038508">
    <property type="entry name" value="ArfGAP_dom_sf"/>
</dbReference>